<dbReference type="Gene3D" id="3.10.450.50">
    <property type="match status" value="1"/>
</dbReference>
<evidence type="ECO:0008006" key="3">
    <source>
        <dbReference type="Google" id="ProtNLM"/>
    </source>
</evidence>
<sequence>MHTPVPPRPELVAAVESLHVDLAHWLGSEAPDEVFDRFAAAQHPAFTMVTTAGTVLAREELLTGLRGARNARPGLVIDITEVESVVDEAMIVLRFLETHRVGATAESRRVTAVLDRDLRWRSVHETPLP</sequence>
<protein>
    <recommendedName>
        <fullName evidence="3">DUF4440 domain-containing protein</fullName>
    </recommendedName>
</protein>
<keyword evidence="2" id="KW-1185">Reference proteome</keyword>
<dbReference type="Proteomes" id="UP000246410">
    <property type="component" value="Unassembled WGS sequence"/>
</dbReference>
<dbReference type="RefSeq" id="WP_110035356.1">
    <property type="nucleotide sequence ID" value="NZ_QGTL01000001.1"/>
</dbReference>
<proteinExistence type="predicted"/>
<evidence type="ECO:0000313" key="1">
    <source>
        <dbReference type="EMBL" id="PWV80704.1"/>
    </source>
</evidence>
<dbReference type="InterPro" id="IPR016918">
    <property type="entry name" value="UCP029394"/>
</dbReference>
<organism evidence="1 2">
    <name type="scientific">Nocardia neocaledoniensis</name>
    <dbReference type="NCBI Taxonomy" id="236511"/>
    <lineage>
        <taxon>Bacteria</taxon>
        <taxon>Bacillati</taxon>
        <taxon>Actinomycetota</taxon>
        <taxon>Actinomycetes</taxon>
        <taxon>Mycobacteriales</taxon>
        <taxon>Nocardiaceae</taxon>
        <taxon>Nocardia</taxon>
    </lineage>
</organism>
<comment type="caution">
    <text evidence="1">The sequence shown here is derived from an EMBL/GenBank/DDBJ whole genome shotgun (WGS) entry which is preliminary data.</text>
</comment>
<gene>
    <name evidence="1" type="ORF">DFR69_10140</name>
</gene>
<name>A0A317P2P2_9NOCA</name>
<dbReference type="EMBL" id="QGTL01000001">
    <property type="protein sequence ID" value="PWV80704.1"/>
    <property type="molecule type" value="Genomic_DNA"/>
</dbReference>
<dbReference type="PIRSF" id="PIRSF029394">
    <property type="entry name" value="UCP029394"/>
    <property type="match status" value="1"/>
</dbReference>
<dbReference type="AlphaFoldDB" id="A0A317P2P2"/>
<reference evidence="1 2" key="1">
    <citation type="submission" date="2018-05" db="EMBL/GenBank/DDBJ databases">
        <title>Genomic Encyclopedia of Type Strains, Phase IV (KMG-IV): sequencing the most valuable type-strain genomes for metagenomic binning, comparative biology and taxonomic classification.</title>
        <authorList>
            <person name="Goeker M."/>
        </authorList>
    </citation>
    <scope>NUCLEOTIDE SEQUENCE [LARGE SCALE GENOMIC DNA]</scope>
    <source>
        <strain evidence="1 2">DSM 44717</strain>
    </source>
</reference>
<dbReference type="SUPFAM" id="SSF54427">
    <property type="entry name" value="NTF2-like"/>
    <property type="match status" value="1"/>
</dbReference>
<accession>A0A317P2P2</accession>
<dbReference type="InterPro" id="IPR032710">
    <property type="entry name" value="NTF2-like_dom_sf"/>
</dbReference>
<evidence type="ECO:0000313" key="2">
    <source>
        <dbReference type="Proteomes" id="UP000246410"/>
    </source>
</evidence>